<proteinExistence type="predicted"/>
<dbReference type="InterPro" id="IPR013790">
    <property type="entry name" value="Dwarfin"/>
</dbReference>
<sequence length="230" mass="26219">CFAPRLNEVCLNPHHYVTIGAPVAQEVPDSSPPWATIAYYELDQKVGETFHCNTQSIYVDAYTDPNAPKPPHRFCLGELPNPGRSFNVENYRQQIGGGLRLYYIGSRIYLRCMSDSAIFVQSAFFSAVQMCEKGTVWMMTSFEGSIISLFDDDVYADWLHYAVGKGEEVVHRLAKMCTVRISFGKGWGSWDEDEPLITSSPCWLEVRLKRQLRKVDKVLQQMGAPYRLHH</sequence>
<gene>
    <name evidence="5" type="ORF">BDFB_014856</name>
</gene>
<dbReference type="Proteomes" id="UP000292052">
    <property type="component" value="Unassembled WGS sequence"/>
</dbReference>
<dbReference type="SMART" id="SM00524">
    <property type="entry name" value="DWB"/>
    <property type="match status" value="1"/>
</dbReference>
<dbReference type="GO" id="GO:0060395">
    <property type="term" value="P:SMAD protein signal transduction"/>
    <property type="evidence" value="ECO:0007669"/>
    <property type="project" value="TreeGrafter"/>
</dbReference>
<evidence type="ECO:0000256" key="1">
    <source>
        <dbReference type="ARBA" id="ARBA00023015"/>
    </source>
</evidence>
<name>A0A482VS55_ASBVE</name>
<keyword evidence="2" id="KW-0804">Transcription</keyword>
<dbReference type="GO" id="GO:0030154">
    <property type="term" value="P:cell differentiation"/>
    <property type="evidence" value="ECO:0007669"/>
    <property type="project" value="TreeGrafter"/>
</dbReference>
<dbReference type="Pfam" id="PF03166">
    <property type="entry name" value="MH2"/>
    <property type="match status" value="1"/>
</dbReference>
<organism evidence="5 6">
    <name type="scientific">Asbolus verrucosus</name>
    <name type="common">Desert ironclad beetle</name>
    <dbReference type="NCBI Taxonomy" id="1661398"/>
    <lineage>
        <taxon>Eukaryota</taxon>
        <taxon>Metazoa</taxon>
        <taxon>Ecdysozoa</taxon>
        <taxon>Arthropoda</taxon>
        <taxon>Hexapoda</taxon>
        <taxon>Insecta</taxon>
        <taxon>Pterygota</taxon>
        <taxon>Neoptera</taxon>
        <taxon>Endopterygota</taxon>
        <taxon>Coleoptera</taxon>
        <taxon>Polyphaga</taxon>
        <taxon>Cucujiformia</taxon>
        <taxon>Tenebrionidae</taxon>
        <taxon>Pimeliinae</taxon>
        <taxon>Asbolus</taxon>
    </lineage>
</organism>
<evidence type="ECO:0000256" key="2">
    <source>
        <dbReference type="ARBA" id="ARBA00023163"/>
    </source>
</evidence>
<dbReference type="OrthoDB" id="6681998at2759"/>
<dbReference type="GO" id="GO:0050793">
    <property type="term" value="P:regulation of developmental process"/>
    <property type="evidence" value="ECO:0007669"/>
    <property type="project" value="UniProtKB-ARBA"/>
</dbReference>
<feature type="domain" description="MH2" evidence="4">
    <location>
        <begin position="34"/>
        <end position="230"/>
    </location>
</feature>
<dbReference type="GO" id="GO:0071144">
    <property type="term" value="C:heteromeric SMAD protein complex"/>
    <property type="evidence" value="ECO:0007669"/>
    <property type="project" value="TreeGrafter"/>
</dbReference>
<evidence type="ECO:0000259" key="4">
    <source>
        <dbReference type="PROSITE" id="PS51076"/>
    </source>
</evidence>
<dbReference type="GO" id="GO:0070411">
    <property type="term" value="F:I-SMAD binding"/>
    <property type="evidence" value="ECO:0007669"/>
    <property type="project" value="TreeGrafter"/>
</dbReference>
<reference evidence="5 6" key="1">
    <citation type="submission" date="2017-03" db="EMBL/GenBank/DDBJ databases">
        <title>Genome of the blue death feigning beetle - Asbolus verrucosus.</title>
        <authorList>
            <person name="Rider S.D."/>
        </authorList>
    </citation>
    <scope>NUCLEOTIDE SEQUENCE [LARGE SCALE GENOMIC DNA]</scope>
    <source>
        <strain evidence="5">Butters</strain>
        <tissue evidence="5">Head and leg muscle</tissue>
    </source>
</reference>
<dbReference type="InterPro" id="IPR013019">
    <property type="entry name" value="MAD_homology_MH1"/>
</dbReference>
<accession>A0A482VS55</accession>
<dbReference type="InterPro" id="IPR001132">
    <property type="entry name" value="SMAD_dom_Dwarfin-type"/>
</dbReference>
<dbReference type="PANTHER" id="PTHR13703:SF61">
    <property type="entry name" value="PROTEIN MOTHERS AGAINST DPP"/>
    <property type="match status" value="1"/>
</dbReference>
<dbReference type="EMBL" id="QDEB01069728">
    <property type="protein sequence ID" value="RZC35573.1"/>
    <property type="molecule type" value="Genomic_DNA"/>
</dbReference>
<dbReference type="STRING" id="1661398.A0A482VS55"/>
<dbReference type="PROSITE" id="PS51075">
    <property type="entry name" value="MH1"/>
    <property type="match status" value="1"/>
</dbReference>
<feature type="non-terminal residue" evidence="5">
    <location>
        <position position="1"/>
    </location>
</feature>
<dbReference type="GO" id="GO:0030509">
    <property type="term" value="P:BMP signaling pathway"/>
    <property type="evidence" value="ECO:0007669"/>
    <property type="project" value="TreeGrafter"/>
</dbReference>
<dbReference type="InterPro" id="IPR017855">
    <property type="entry name" value="SMAD-like_dom_sf"/>
</dbReference>
<dbReference type="GO" id="GO:0000981">
    <property type="term" value="F:DNA-binding transcription factor activity, RNA polymerase II-specific"/>
    <property type="evidence" value="ECO:0007669"/>
    <property type="project" value="TreeGrafter"/>
</dbReference>
<dbReference type="Gene3D" id="2.60.200.10">
    <property type="match status" value="1"/>
</dbReference>
<comment type="caution">
    <text evidence="5">The sequence shown here is derived from an EMBL/GenBank/DDBJ whole genome shotgun (WGS) entry which is preliminary data.</text>
</comment>
<dbReference type="PROSITE" id="PS51076">
    <property type="entry name" value="MH2"/>
    <property type="match status" value="1"/>
</dbReference>
<dbReference type="InterPro" id="IPR008984">
    <property type="entry name" value="SMAD_FHA_dom_sf"/>
</dbReference>
<protein>
    <submittedName>
        <fullName evidence="5">MH2 domain containing protein</fullName>
    </submittedName>
</protein>
<feature type="domain" description="MH1" evidence="3">
    <location>
        <begin position="1"/>
        <end position="25"/>
    </location>
</feature>
<evidence type="ECO:0000259" key="3">
    <source>
        <dbReference type="PROSITE" id="PS51075"/>
    </source>
</evidence>
<dbReference type="SUPFAM" id="SSF49879">
    <property type="entry name" value="SMAD/FHA domain"/>
    <property type="match status" value="1"/>
</dbReference>
<dbReference type="AlphaFoldDB" id="A0A482VS55"/>
<dbReference type="PANTHER" id="PTHR13703">
    <property type="entry name" value="SMAD"/>
    <property type="match status" value="1"/>
</dbReference>
<dbReference type="GO" id="GO:0009653">
    <property type="term" value="P:anatomical structure morphogenesis"/>
    <property type="evidence" value="ECO:0007669"/>
    <property type="project" value="TreeGrafter"/>
</dbReference>
<keyword evidence="1" id="KW-0805">Transcription regulation</keyword>
<keyword evidence="6" id="KW-1185">Reference proteome</keyword>
<dbReference type="GO" id="GO:0051239">
    <property type="term" value="P:regulation of multicellular organismal process"/>
    <property type="evidence" value="ECO:0007669"/>
    <property type="project" value="UniProtKB-ARBA"/>
</dbReference>
<evidence type="ECO:0000313" key="5">
    <source>
        <dbReference type="EMBL" id="RZC35573.1"/>
    </source>
</evidence>
<evidence type="ECO:0000313" key="6">
    <source>
        <dbReference type="Proteomes" id="UP000292052"/>
    </source>
</evidence>
<dbReference type="GO" id="GO:0000978">
    <property type="term" value="F:RNA polymerase II cis-regulatory region sequence-specific DNA binding"/>
    <property type="evidence" value="ECO:0007669"/>
    <property type="project" value="TreeGrafter"/>
</dbReference>
<dbReference type="GO" id="GO:0009791">
    <property type="term" value="P:post-embryonic development"/>
    <property type="evidence" value="ECO:0007669"/>
    <property type="project" value="UniProtKB-ARBA"/>
</dbReference>